<name>A0A9D4ZSK6_ADICA</name>
<dbReference type="InterPro" id="IPR046960">
    <property type="entry name" value="PPR_At4g14850-like_plant"/>
</dbReference>
<dbReference type="PANTHER" id="PTHR47926:SF533">
    <property type="entry name" value="DYW DOMAIN-CONTAINING PROTEIN"/>
    <property type="match status" value="1"/>
</dbReference>
<proteinExistence type="predicted"/>
<reference evidence="3" key="1">
    <citation type="submission" date="2021-01" db="EMBL/GenBank/DDBJ databases">
        <title>Adiantum capillus-veneris genome.</title>
        <authorList>
            <person name="Fang Y."/>
            <person name="Liao Q."/>
        </authorList>
    </citation>
    <scope>NUCLEOTIDE SEQUENCE</scope>
    <source>
        <strain evidence="3">H3</strain>
        <tissue evidence="3">Leaf</tissue>
    </source>
</reference>
<dbReference type="Gene3D" id="1.25.40.10">
    <property type="entry name" value="Tetratricopeptide repeat domain"/>
    <property type="match status" value="4"/>
</dbReference>
<protein>
    <recommendedName>
        <fullName evidence="5">Pentatricopeptide repeat-containing protein</fullName>
    </recommendedName>
</protein>
<feature type="repeat" description="PPR" evidence="2">
    <location>
        <begin position="397"/>
        <end position="431"/>
    </location>
</feature>
<evidence type="ECO:0000313" key="4">
    <source>
        <dbReference type="Proteomes" id="UP000886520"/>
    </source>
</evidence>
<dbReference type="GO" id="GO:0048731">
    <property type="term" value="P:system development"/>
    <property type="evidence" value="ECO:0007669"/>
    <property type="project" value="UniProtKB-ARBA"/>
</dbReference>
<evidence type="ECO:0000313" key="3">
    <source>
        <dbReference type="EMBL" id="KAI5083740.1"/>
    </source>
</evidence>
<dbReference type="NCBIfam" id="TIGR00756">
    <property type="entry name" value="PPR"/>
    <property type="match status" value="2"/>
</dbReference>
<feature type="repeat" description="PPR" evidence="2">
    <location>
        <begin position="296"/>
        <end position="330"/>
    </location>
</feature>
<dbReference type="AlphaFoldDB" id="A0A9D4ZSK6"/>
<gene>
    <name evidence="3" type="ORF">GOP47_0003483</name>
</gene>
<dbReference type="OrthoDB" id="185373at2759"/>
<dbReference type="EMBL" id="JABFUD020000002">
    <property type="protein sequence ID" value="KAI5083740.1"/>
    <property type="molecule type" value="Genomic_DNA"/>
</dbReference>
<organism evidence="3 4">
    <name type="scientific">Adiantum capillus-veneris</name>
    <name type="common">Maidenhair fern</name>
    <dbReference type="NCBI Taxonomy" id="13818"/>
    <lineage>
        <taxon>Eukaryota</taxon>
        <taxon>Viridiplantae</taxon>
        <taxon>Streptophyta</taxon>
        <taxon>Embryophyta</taxon>
        <taxon>Tracheophyta</taxon>
        <taxon>Polypodiopsida</taxon>
        <taxon>Polypodiidae</taxon>
        <taxon>Polypodiales</taxon>
        <taxon>Pteridineae</taxon>
        <taxon>Pteridaceae</taxon>
        <taxon>Vittarioideae</taxon>
        <taxon>Adiantum</taxon>
    </lineage>
</organism>
<dbReference type="Pfam" id="PF01535">
    <property type="entry name" value="PPR"/>
    <property type="match status" value="4"/>
</dbReference>
<dbReference type="InterPro" id="IPR011990">
    <property type="entry name" value="TPR-like_helical_dom_sf"/>
</dbReference>
<dbReference type="PROSITE" id="PS51375">
    <property type="entry name" value="PPR"/>
    <property type="match status" value="3"/>
</dbReference>
<dbReference type="FunFam" id="1.25.40.10:FF:000344">
    <property type="entry name" value="Pentatricopeptide repeat-containing protein"/>
    <property type="match status" value="1"/>
</dbReference>
<evidence type="ECO:0008006" key="5">
    <source>
        <dbReference type="Google" id="ProtNLM"/>
    </source>
</evidence>
<comment type="caution">
    <text evidence="3">The sequence shown here is derived from an EMBL/GenBank/DDBJ whole genome shotgun (WGS) entry which is preliminary data.</text>
</comment>
<evidence type="ECO:0000256" key="1">
    <source>
        <dbReference type="ARBA" id="ARBA00022737"/>
    </source>
</evidence>
<dbReference type="GO" id="GO:0003723">
    <property type="term" value="F:RNA binding"/>
    <property type="evidence" value="ECO:0007669"/>
    <property type="project" value="InterPro"/>
</dbReference>
<dbReference type="Pfam" id="PF13041">
    <property type="entry name" value="PPR_2"/>
    <property type="match status" value="3"/>
</dbReference>
<accession>A0A9D4ZSK6</accession>
<evidence type="ECO:0000256" key="2">
    <source>
        <dbReference type="PROSITE-ProRule" id="PRU00708"/>
    </source>
</evidence>
<dbReference type="GO" id="GO:0009451">
    <property type="term" value="P:RNA modification"/>
    <property type="evidence" value="ECO:0007669"/>
    <property type="project" value="InterPro"/>
</dbReference>
<dbReference type="FunFam" id="1.25.40.10:FF:000158">
    <property type="entry name" value="pentatricopeptide repeat-containing protein At2g33680"/>
    <property type="match status" value="1"/>
</dbReference>
<feature type="repeat" description="PPR" evidence="2">
    <location>
        <begin position="198"/>
        <end position="232"/>
    </location>
</feature>
<dbReference type="InterPro" id="IPR002885">
    <property type="entry name" value="PPR_rpt"/>
</dbReference>
<keyword evidence="4" id="KW-1185">Reference proteome</keyword>
<keyword evidence="1" id="KW-0677">Repeat</keyword>
<dbReference type="Proteomes" id="UP000886520">
    <property type="component" value="Chromosome 3"/>
</dbReference>
<dbReference type="PANTHER" id="PTHR47926">
    <property type="entry name" value="PENTATRICOPEPTIDE REPEAT-CONTAINING PROTEIN"/>
    <property type="match status" value="1"/>
</dbReference>
<dbReference type="FunFam" id="1.25.40.10:FF:000031">
    <property type="entry name" value="Pentatricopeptide repeat-containing protein mitochondrial"/>
    <property type="match status" value="1"/>
</dbReference>
<sequence>MLKAALPLNRRSFTQCTAVSDVGHECEELLSREVIQNRLEEYTCSKDLKLGRHLHRSIVSNGLDTASDLGDYLIRMFSSCGSLPEADLIFCKIAKPSLYSWHSIMSAHALLGDGLTTINLFHSLEQQGLKPCKFIFLSLLTALRKLKCLPEGRLVHSQILSDGLDSDVVIGSTLIDMYTKCGSLDEARKVFDVLPNLNVVSWNAMIAGFVQQQDDTTAFEFFSKMQKSGIQPTKFTFSCVLNACINVDQGMQIHDQVMLSMLESDVVVGTALMNMYAKCGCVAEAHKAFDRLIHPDLASWNAIIAGYSQRGYGSSALELFRKMIKQNIEGDLITFSSVINACASIGAIEVGRLVYNEIVAKRLELDVVVGNSLIDMYAKSGYLQEAHKILTTLSSRDLVSWNTLIAVYAQHGNCRLVQQCLWDMIKEGTKPDERTFLSILAACSHAGSVESGRKYFVSMVEDFGVTHSADHFNCMIDLLGRSGHLKDAKLFLGSVPELPSSFTGWTSLLAASDKYRNMEVGRQSFGRLSVLDPVCGSGYVLMSNIFAGAKVDQRSFETAKASERCWCFESGRESL</sequence>